<dbReference type="GO" id="GO:0006313">
    <property type="term" value="P:DNA transposition"/>
    <property type="evidence" value="ECO:0007669"/>
    <property type="project" value="InterPro"/>
</dbReference>
<feature type="non-terminal residue" evidence="2">
    <location>
        <position position="1"/>
    </location>
</feature>
<organism evidence="2 3">
    <name type="scientific">Falsigemmobacter intermedius</name>
    <dbReference type="NCBI Taxonomy" id="1553448"/>
    <lineage>
        <taxon>Bacteria</taxon>
        <taxon>Pseudomonadati</taxon>
        <taxon>Pseudomonadota</taxon>
        <taxon>Alphaproteobacteria</taxon>
        <taxon>Rhodobacterales</taxon>
        <taxon>Paracoccaceae</taxon>
        <taxon>Falsigemmobacter</taxon>
    </lineage>
</organism>
<sequence length="255" mass="28423">RLALQVGRYAHAKQFKRMRKALKRLKGYTGRVMRDLRRHLQDIPEGDLSRRLTAKLALVSQLLHQPAKGGNRIYALHAPEVDCIAKGKARVRYEFGCKVSIATSLDEGFILGMRSFAGNPYDGHTLREALEQVEILTDHRPGLAVVDRGYRGHSETKTRVLISGTRRGLTPKLIADLRRRSAIEPEIGHMKTDGRLGRCPLKGATGDAIFAVLCACGHNIRKILAHLRHWLACIMAAIWAAARKENQRSQAAIAC</sequence>
<keyword evidence="3" id="KW-1185">Reference proteome</keyword>
<accession>A0A3S3TUV6</accession>
<dbReference type="PANTHER" id="PTHR33803">
    <property type="entry name" value="IS1478 TRANSPOSASE"/>
    <property type="match status" value="1"/>
</dbReference>
<dbReference type="PANTHER" id="PTHR33803:SF3">
    <property type="entry name" value="BLL1974 PROTEIN"/>
    <property type="match status" value="1"/>
</dbReference>
<reference evidence="2 3" key="1">
    <citation type="journal article" date="2015" name="Int. J. Syst. Evol. Microbiol.">
        <title>Gemmobacter intermedius sp. nov., isolated from a white stork (Ciconia ciconia).</title>
        <authorList>
            <person name="Kampfer P."/>
            <person name="Jerzak L."/>
            <person name="Wilharm G."/>
            <person name="Golke J."/>
            <person name="Busse H.J."/>
            <person name="Glaeser S.P."/>
        </authorList>
    </citation>
    <scope>NUCLEOTIDE SEQUENCE [LARGE SCALE GENOMIC DNA]</scope>
    <source>
        <strain evidence="2 3">119/4</strain>
    </source>
</reference>
<evidence type="ECO:0000259" key="1">
    <source>
        <dbReference type="Pfam" id="PF01609"/>
    </source>
</evidence>
<evidence type="ECO:0000313" key="2">
    <source>
        <dbReference type="EMBL" id="RWY33883.1"/>
    </source>
</evidence>
<proteinExistence type="predicted"/>
<dbReference type="RefSeq" id="WP_164888984.1">
    <property type="nucleotide sequence ID" value="NZ_SBLC01000124.1"/>
</dbReference>
<feature type="domain" description="Transposase IS4-like" evidence="1">
    <location>
        <begin position="88"/>
        <end position="219"/>
    </location>
</feature>
<protein>
    <submittedName>
        <fullName evidence="2">IS5/IS1182 family transposase</fullName>
    </submittedName>
</protein>
<dbReference type="EMBL" id="SBLC01000124">
    <property type="protein sequence ID" value="RWY33883.1"/>
    <property type="molecule type" value="Genomic_DNA"/>
</dbReference>
<dbReference type="GO" id="GO:0003677">
    <property type="term" value="F:DNA binding"/>
    <property type="evidence" value="ECO:0007669"/>
    <property type="project" value="InterPro"/>
</dbReference>
<evidence type="ECO:0000313" key="3">
    <source>
        <dbReference type="Proteomes" id="UP000287168"/>
    </source>
</evidence>
<dbReference type="InterPro" id="IPR002559">
    <property type="entry name" value="Transposase_11"/>
</dbReference>
<dbReference type="Pfam" id="PF01609">
    <property type="entry name" value="DDE_Tnp_1"/>
    <property type="match status" value="1"/>
</dbReference>
<name>A0A3S3TUV6_9RHOB</name>
<dbReference type="GO" id="GO:0004803">
    <property type="term" value="F:transposase activity"/>
    <property type="evidence" value="ECO:0007669"/>
    <property type="project" value="InterPro"/>
</dbReference>
<comment type="caution">
    <text evidence="2">The sequence shown here is derived from an EMBL/GenBank/DDBJ whole genome shotgun (WGS) entry which is preliminary data.</text>
</comment>
<dbReference type="Proteomes" id="UP000287168">
    <property type="component" value="Unassembled WGS sequence"/>
</dbReference>
<gene>
    <name evidence="2" type="ORF">EP867_19475</name>
</gene>
<dbReference type="AlphaFoldDB" id="A0A3S3TUV6"/>